<evidence type="ECO:0000313" key="2">
    <source>
        <dbReference type="Proteomes" id="UP000610456"/>
    </source>
</evidence>
<name>A0A918S7H1_9FLAO</name>
<dbReference type="Proteomes" id="UP000610456">
    <property type="component" value="Unassembled WGS sequence"/>
</dbReference>
<reference evidence="1" key="2">
    <citation type="submission" date="2020-09" db="EMBL/GenBank/DDBJ databases">
        <authorList>
            <person name="Sun Q."/>
            <person name="Kim S."/>
        </authorList>
    </citation>
    <scope>NUCLEOTIDE SEQUENCE</scope>
    <source>
        <strain evidence="1">KCTC 12719</strain>
    </source>
</reference>
<sequence length="65" mass="7334">MKLLPVFLSVLLLFSCKNEQRVTGEEKSMSTCMPMGGEDMIKYYGNLEANSEENLSKILSTLKLE</sequence>
<comment type="caution">
    <text evidence="1">The sequence shown here is derived from an EMBL/GenBank/DDBJ whole genome shotgun (WGS) entry which is preliminary data.</text>
</comment>
<dbReference type="PROSITE" id="PS51257">
    <property type="entry name" value="PROKAR_LIPOPROTEIN"/>
    <property type="match status" value="1"/>
</dbReference>
<dbReference type="AlphaFoldDB" id="A0A918S7H1"/>
<keyword evidence="2" id="KW-1185">Reference proteome</keyword>
<accession>A0A918S7H1</accession>
<protein>
    <recommendedName>
        <fullName evidence="3">Lipoprotein</fullName>
    </recommendedName>
</protein>
<proteinExistence type="predicted"/>
<dbReference type="EMBL" id="BMXB01000001">
    <property type="protein sequence ID" value="GHA28284.1"/>
    <property type="molecule type" value="Genomic_DNA"/>
</dbReference>
<evidence type="ECO:0000313" key="1">
    <source>
        <dbReference type="EMBL" id="GHA28284.1"/>
    </source>
</evidence>
<organism evidence="1 2">
    <name type="scientific">Salinimicrobium marinum</name>
    <dbReference type="NCBI Taxonomy" id="680283"/>
    <lineage>
        <taxon>Bacteria</taxon>
        <taxon>Pseudomonadati</taxon>
        <taxon>Bacteroidota</taxon>
        <taxon>Flavobacteriia</taxon>
        <taxon>Flavobacteriales</taxon>
        <taxon>Flavobacteriaceae</taxon>
        <taxon>Salinimicrobium</taxon>
    </lineage>
</organism>
<reference evidence="1" key="1">
    <citation type="journal article" date="2014" name="Int. J. Syst. Evol. Microbiol.">
        <title>Complete genome sequence of Corynebacterium casei LMG S-19264T (=DSM 44701T), isolated from a smear-ripened cheese.</title>
        <authorList>
            <consortium name="US DOE Joint Genome Institute (JGI-PGF)"/>
            <person name="Walter F."/>
            <person name="Albersmeier A."/>
            <person name="Kalinowski J."/>
            <person name="Ruckert C."/>
        </authorList>
    </citation>
    <scope>NUCLEOTIDE SEQUENCE</scope>
    <source>
        <strain evidence="1">KCTC 12719</strain>
    </source>
</reference>
<gene>
    <name evidence="1" type="ORF">GCM10007103_07330</name>
</gene>
<evidence type="ECO:0008006" key="3">
    <source>
        <dbReference type="Google" id="ProtNLM"/>
    </source>
</evidence>